<evidence type="ECO:0000256" key="2">
    <source>
        <dbReference type="ARBA" id="ARBA00022490"/>
    </source>
</evidence>
<keyword evidence="3" id="KW-0647">Proteasome</keyword>
<evidence type="ECO:0000256" key="3">
    <source>
        <dbReference type="ARBA" id="ARBA00022942"/>
    </source>
</evidence>
<dbReference type="Gramene" id="AET5Gv21001600.1">
    <property type="protein sequence ID" value="AET5Gv21001600.1"/>
    <property type="gene ID" value="AET5Gv21001600"/>
</dbReference>
<dbReference type="GO" id="GO:0005634">
    <property type="term" value="C:nucleus"/>
    <property type="evidence" value="ECO:0007669"/>
    <property type="project" value="UniProtKB-SubCell"/>
</dbReference>
<dbReference type="GO" id="GO:0051603">
    <property type="term" value="P:proteolysis involved in protein catabolic process"/>
    <property type="evidence" value="ECO:0007669"/>
    <property type="project" value="InterPro"/>
</dbReference>
<organism evidence="5 6">
    <name type="scientific">Aegilops tauschii subsp. strangulata</name>
    <name type="common">Goatgrass</name>
    <dbReference type="NCBI Taxonomy" id="200361"/>
    <lineage>
        <taxon>Eukaryota</taxon>
        <taxon>Viridiplantae</taxon>
        <taxon>Streptophyta</taxon>
        <taxon>Embryophyta</taxon>
        <taxon>Tracheophyta</taxon>
        <taxon>Spermatophyta</taxon>
        <taxon>Magnoliopsida</taxon>
        <taxon>Liliopsida</taxon>
        <taxon>Poales</taxon>
        <taxon>Poaceae</taxon>
        <taxon>BOP clade</taxon>
        <taxon>Pooideae</taxon>
        <taxon>Triticodae</taxon>
        <taxon>Triticeae</taxon>
        <taxon>Triticinae</taxon>
        <taxon>Aegilops</taxon>
    </lineage>
</organism>
<dbReference type="PANTHER" id="PTHR32194:SF2">
    <property type="entry name" value="PROTEASOME SUBUNIT BETA TYPE-1"/>
    <property type="match status" value="1"/>
</dbReference>
<dbReference type="PANTHER" id="PTHR32194">
    <property type="entry name" value="METALLOPROTEASE TLDD"/>
    <property type="match status" value="1"/>
</dbReference>
<evidence type="ECO:0000256" key="1">
    <source>
        <dbReference type="ARBA" id="ARBA00004123"/>
    </source>
</evidence>
<reference evidence="5" key="4">
    <citation type="submission" date="2019-03" db="UniProtKB">
        <authorList>
            <consortium name="EnsemblPlants"/>
        </authorList>
    </citation>
    <scope>IDENTIFICATION</scope>
</reference>
<evidence type="ECO:0000313" key="5">
    <source>
        <dbReference type="EnsemblPlants" id="AET5Gv21001600.1"/>
    </source>
</evidence>
<dbReference type="STRING" id="200361.A0A453M1G8"/>
<comment type="subcellular location">
    <subcellularLocation>
        <location evidence="1">Nucleus</location>
    </subcellularLocation>
</comment>
<dbReference type="Gene3D" id="3.60.20.10">
    <property type="entry name" value="Glutamine Phosphoribosylpyrophosphate, subunit 1, domain 1"/>
    <property type="match status" value="1"/>
</dbReference>
<comment type="subunit">
    <text evidence="4">The 26S proteasome consists of a 20S proteasome core and two 19S regulatory subunits. The 20S proteasome core is composed of 28 subunits that are arranged in four stacked rings, resulting in a barrel-shaped structure. The two end rings are each formed by seven alpha subunits, and the two central rings are each formed by seven beta subunits. The catalytic chamber with the active sites is on the inside of the barrel.</text>
</comment>
<accession>A0A453M1G8</accession>
<protein>
    <recommendedName>
        <fullName evidence="7">Proteasome endopeptidase complex</fullName>
    </recommendedName>
</protein>
<dbReference type="Proteomes" id="UP000015105">
    <property type="component" value="Chromosome 5D"/>
</dbReference>
<evidence type="ECO:0008006" key="7">
    <source>
        <dbReference type="Google" id="ProtNLM"/>
    </source>
</evidence>
<keyword evidence="2" id="KW-0963">Cytoplasm</keyword>
<reference evidence="6" key="2">
    <citation type="journal article" date="2017" name="Nat. Plants">
        <title>The Aegilops tauschii genome reveals multiple impacts of transposons.</title>
        <authorList>
            <person name="Zhao G."/>
            <person name="Zou C."/>
            <person name="Li K."/>
            <person name="Wang K."/>
            <person name="Li T."/>
            <person name="Gao L."/>
            <person name="Zhang X."/>
            <person name="Wang H."/>
            <person name="Yang Z."/>
            <person name="Liu X."/>
            <person name="Jiang W."/>
            <person name="Mao L."/>
            <person name="Kong X."/>
            <person name="Jiao Y."/>
            <person name="Jia J."/>
        </authorList>
    </citation>
    <scope>NUCLEOTIDE SEQUENCE [LARGE SCALE GENOMIC DNA]</scope>
    <source>
        <strain evidence="6">cv. AL8/78</strain>
    </source>
</reference>
<dbReference type="Pfam" id="PF00227">
    <property type="entry name" value="Proteasome"/>
    <property type="match status" value="1"/>
</dbReference>
<proteinExistence type="predicted"/>
<dbReference type="GO" id="GO:0005737">
    <property type="term" value="C:cytoplasm"/>
    <property type="evidence" value="ECO:0007669"/>
    <property type="project" value="TreeGrafter"/>
</dbReference>
<evidence type="ECO:0000256" key="4">
    <source>
        <dbReference type="ARBA" id="ARBA00026071"/>
    </source>
</evidence>
<evidence type="ECO:0000313" key="6">
    <source>
        <dbReference type="Proteomes" id="UP000015105"/>
    </source>
</evidence>
<keyword evidence="6" id="KW-1185">Reference proteome</keyword>
<dbReference type="InterPro" id="IPR023333">
    <property type="entry name" value="Proteasome_suB-type"/>
</dbReference>
<dbReference type="EnsemblPlants" id="AET5Gv21001600.1">
    <property type="protein sequence ID" value="AET5Gv21001600.1"/>
    <property type="gene ID" value="AET5Gv21001600"/>
</dbReference>
<dbReference type="InterPro" id="IPR001353">
    <property type="entry name" value="Proteasome_sua/b"/>
</dbReference>
<reference evidence="6" key="1">
    <citation type="journal article" date="2014" name="Science">
        <title>Ancient hybridizations among the ancestral genomes of bread wheat.</title>
        <authorList>
            <consortium name="International Wheat Genome Sequencing Consortium,"/>
            <person name="Marcussen T."/>
            <person name="Sandve S.R."/>
            <person name="Heier L."/>
            <person name="Spannagl M."/>
            <person name="Pfeifer M."/>
            <person name="Jakobsen K.S."/>
            <person name="Wulff B.B."/>
            <person name="Steuernagel B."/>
            <person name="Mayer K.F."/>
            <person name="Olsen O.A."/>
        </authorList>
    </citation>
    <scope>NUCLEOTIDE SEQUENCE [LARGE SCALE GENOMIC DNA]</scope>
    <source>
        <strain evidence="6">cv. AL8/78</strain>
    </source>
</reference>
<dbReference type="InterPro" id="IPR029055">
    <property type="entry name" value="Ntn_hydrolases_N"/>
</dbReference>
<reference evidence="5" key="5">
    <citation type="journal article" date="2021" name="G3 (Bethesda)">
        <title>Aegilops tauschii genome assembly Aet v5.0 features greater sequence contiguity and improved annotation.</title>
        <authorList>
            <person name="Wang L."/>
            <person name="Zhu T."/>
            <person name="Rodriguez J.C."/>
            <person name="Deal K.R."/>
            <person name="Dubcovsky J."/>
            <person name="McGuire P.E."/>
            <person name="Lux T."/>
            <person name="Spannagl M."/>
            <person name="Mayer K.F.X."/>
            <person name="Baldrich P."/>
            <person name="Meyers B.C."/>
            <person name="Huo N."/>
            <person name="Gu Y.Q."/>
            <person name="Zhou H."/>
            <person name="Devos K.M."/>
            <person name="Bennetzen J.L."/>
            <person name="Unver T."/>
            <person name="Budak H."/>
            <person name="Gulick P.J."/>
            <person name="Galiba G."/>
            <person name="Kalapos B."/>
            <person name="Nelson D.R."/>
            <person name="Li P."/>
            <person name="You F.M."/>
            <person name="Luo M.C."/>
            <person name="Dvorak J."/>
        </authorList>
    </citation>
    <scope>NUCLEOTIDE SEQUENCE [LARGE SCALE GENOMIC DNA]</scope>
    <source>
        <strain evidence="5">cv. AL8/78</strain>
    </source>
</reference>
<sequence>YVIRTEKYRPNVLHNSNTRETIMDSVFGVVGGGFAVVAAGTSAAGRSVVFINPDNDRVTSLGSKLLLGVSGVPGDCLRLRDEVRASTSKIHSAAAAADVARGAVIGCAQSANAVIAGYDKAEGPTMYAVGGTAPPERVEQYRTAGCGAGLCTAVMENHYRPGMTVKEAVALVDRCIKEVRRLGLASFVIMVVDKDGAREYTRRILRPKAVIEIKSSQGTPIVSTNN</sequence>
<dbReference type="AlphaFoldDB" id="A0A453M1G8"/>
<reference evidence="5" key="3">
    <citation type="journal article" date="2017" name="Nature">
        <title>Genome sequence of the progenitor of the wheat D genome Aegilops tauschii.</title>
        <authorList>
            <person name="Luo M.C."/>
            <person name="Gu Y.Q."/>
            <person name="Puiu D."/>
            <person name="Wang H."/>
            <person name="Twardziok S.O."/>
            <person name="Deal K.R."/>
            <person name="Huo N."/>
            <person name="Zhu T."/>
            <person name="Wang L."/>
            <person name="Wang Y."/>
            <person name="McGuire P.E."/>
            <person name="Liu S."/>
            <person name="Long H."/>
            <person name="Ramasamy R.K."/>
            <person name="Rodriguez J.C."/>
            <person name="Van S.L."/>
            <person name="Yuan L."/>
            <person name="Wang Z."/>
            <person name="Xia Z."/>
            <person name="Xiao L."/>
            <person name="Anderson O.D."/>
            <person name="Ouyang S."/>
            <person name="Liang Y."/>
            <person name="Zimin A.V."/>
            <person name="Pertea G."/>
            <person name="Qi P."/>
            <person name="Bennetzen J.L."/>
            <person name="Dai X."/>
            <person name="Dawson M.W."/>
            <person name="Muller H.G."/>
            <person name="Kugler K."/>
            <person name="Rivarola-Duarte L."/>
            <person name="Spannagl M."/>
            <person name="Mayer K.F.X."/>
            <person name="Lu F.H."/>
            <person name="Bevan M.W."/>
            <person name="Leroy P."/>
            <person name="Li P."/>
            <person name="You F.M."/>
            <person name="Sun Q."/>
            <person name="Liu Z."/>
            <person name="Lyons E."/>
            <person name="Wicker T."/>
            <person name="Salzberg S.L."/>
            <person name="Devos K.M."/>
            <person name="Dvorak J."/>
        </authorList>
    </citation>
    <scope>NUCLEOTIDE SEQUENCE [LARGE SCALE GENOMIC DNA]</scope>
    <source>
        <strain evidence="5">cv. AL8/78</strain>
    </source>
</reference>
<name>A0A453M1G8_AEGTS</name>
<dbReference type="GO" id="GO:0005839">
    <property type="term" value="C:proteasome core complex"/>
    <property type="evidence" value="ECO:0007669"/>
    <property type="project" value="InterPro"/>
</dbReference>
<dbReference type="SUPFAM" id="SSF56235">
    <property type="entry name" value="N-terminal nucleophile aminohydrolases (Ntn hydrolases)"/>
    <property type="match status" value="1"/>
</dbReference>